<comment type="caution">
    <text evidence="1">The sequence shown here is derived from an EMBL/GenBank/DDBJ whole genome shotgun (WGS) entry which is preliminary data.</text>
</comment>
<reference evidence="1" key="2">
    <citation type="submission" date="2021-04" db="EMBL/GenBank/DDBJ databases">
        <authorList>
            <person name="Gilroy R."/>
        </authorList>
    </citation>
    <scope>NUCLEOTIDE SEQUENCE</scope>
    <source>
        <strain evidence="1">1345</strain>
    </source>
</reference>
<evidence type="ECO:0000313" key="1">
    <source>
        <dbReference type="EMBL" id="HIY96186.1"/>
    </source>
</evidence>
<dbReference type="EMBL" id="DXCQ01000007">
    <property type="protein sequence ID" value="HIY96186.1"/>
    <property type="molecule type" value="Genomic_DNA"/>
</dbReference>
<dbReference type="Proteomes" id="UP000886750">
    <property type="component" value="Unassembled WGS sequence"/>
</dbReference>
<dbReference type="AlphaFoldDB" id="A0A9D1ZTI3"/>
<evidence type="ECO:0000313" key="2">
    <source>
        <dbReference type="Proteomes" id="UP000886750"/>
    </source>
</evidence>
<gene>
    <name evidence="1" type="ORF">H9729_00700</name>
</gene>
<proteinExistence type="predicted"/>
<protein>
    <submittedName>
        <fullName evidence="1">Uncharacterized protein</fullName>
    </submittedName>
</protein>
<accession>A0A9D1ZTI3</accession>
<name>A0A9D1ZTI3_9FIRM</name>
<organism evidence="1 2">
    <name type="scientific">Candidatus Borkfalkia excrementigallinarum</name>
    <dbReference type="NCBI Taxonomy" id="2838506"/>
    <lineage>
        <taxon>Bacteria</taxon>
        <taxon>Bacillati</taxon>
        <taxon>Bacillota</taxon>
        <taxon>Clostridia</taxon>
        <taxon>Christensenellales</taxon>
        <taxon>Christensenellaceae</taxon>
        <taxon>Candidatus Borkfalkia</taxon>
    </lineage>
</organism>
<sequence>MCFSELDAAISAAGLPTRVRFCAAESAAQILQAAVPYGKVVLISEEGSDFALVSRLRESLREFRPVSVVLGKADGFAGLFSLADDIRAAVGVGARGALAARFFVTLRGGYSCAVPLSPCAGGIFEAEAPADTGWAGYPLKSADFVVADGERMRGRAAEVLAECSLAALCAEDIEIDAVFSRDRKTFDFRTPAEIALAAELTADGAKQLFCASALFQIALRGAPAFACTEAARALQKKTFRSLSACSLALFCYFTERYAELFRAGDPRDYYVPAYAERVKCCAAWAGCGEKQLFKNVRVPTAAESFRRAAVFAECRNKLQTSAQLLQSYAEKLRAKYYAAGGERPNFGKNILQEAYEHAAELTPLLCPPVLEREFGLLRCDECALPV</sequence>
<reference evidence="1" key="1">
    <citation type="journal article" date="2021" name="PeerJ">
        <title>Extensive microbial diversity within the chicken gut microbiome revealed by metagenomics and culture.</title>
        <authorList>
            <person name="Gilroy R."/>
            <person name="Ravi A."/>
            <person name="Getino M."/>
            <person name="Pursley I."/>
            <person name="Horton D.L."/>
            <person name="Alikhan N.F."/>
            <person name="Baker D."/>
            <person name="Gharbi K."/>
            <person name="Hall N."/>
            <person name="Watson M."/>
            <person name="Adriaenssens E.M."/>
            <person name="Foster-Nyarko E."/>
            <person name="Jarju S."/>
            <person name="Secka A."/>
            <person name="Antonio M."/>
            <person name="Oren A."/>
            <person name="Chaudhuri R.R."/>
            <person name="La Ragione R."/>
            <person name="Hildebrand F."/>
            <person name="Pallen M.J."/>
        </authorList>
    </citation>
    <scope>NUCLEOTIDE SEQUENCE</scope>
    <source>
        <strain evidence="1">1345</strain>
    </source>
</reference>